<keyword evidence="1" id="KW-0732">Signal</keyword>
<dbReference type="SUPFAM" id="SSF51101">
    <property type="entry name" value="Mannose-binding lectins"/>
    <property type="match status" value="2"/>
</dbReference>
<dbReference type="Pfam" id="PF12044">
    <property type="entry name" value="Metallopep"/>
    <property type="match status" value="1"/>
</dbReference>
<dbReference type="InterPro" id="IPR036404">
    <property type="entry name" value="Jacalin-like_lectin_dom_sf"/>
</dbReference>
<reference evidence="2" key="1">
    <citation type="submission" date="2021-02" db="EMBL/GenBank/DDBJ databases">
        <authorList>
            <person name="Nowell W R."/>
        </authorList>
    </citation>
    <scope>NUCLEOTIDE SEQUENCE</scope>
</reference>
<dbReference type="InterPro" id="IPR053002">
    <property type="entry name" value="Metalloproteinase_M10B"/>
</dbReference>
<proteinExistence type="predicted"/>
<evidence type="ECO:0000313" key="2">
    <source>
        <dbReference type="EMBL" id="CAF1372211.1"/>
    </source>
</evidence>
<dbReference type="Gene3D" id="2.100.10.30">
    <property type="entry name" value="Jacalin-like lectin domain"/>
    <property type="match status" value="2"/>
</dbReference>
<name>A0A815IZ12_9BILA</name>
<accession>A0A815IZ12</accession>
<protein>
    <submittedName>
        <fullName evidence="2">Uncharacterized protein</fullName>
    </submittedName>
</protein>
<dbReference type="Proteomes" id="UP000663882">
    <property type="component" value="Unassembled WGS sequence"/>
</dbReference>
<feature type="chain" id="PRO_5032669404" evidence="1">
    <location>
        <begin position="22"/>
        <end position="768"/>
    </location>
</feature>
<dbReference type="InterPro" id="IPR021917">
    <property type="entry name" value="Unchr_Zn-peptidase-like"/>
</dbReference>
<dbReference type="PANTHER" id="PTHR21054:SF2">
    <property type="entry name" value="MIP04191P"/>
    <property type="match status" value="1"/>
</dbReference>
<dbReference type="PANTHER" id="PTHR21054">
    <property type="entry name" value="ZINC METALLOPROTEINASE-RELATED"/>
    <property type="match status" value="1"/>
</dbReference>
<dbReference type="EMBL" id="CAJNOO010004189">
    <property type="protein sequence ID" value="CAF1372211.1"/>
    <property type="molecule type" value="Genomic_DNA"/>
</dbReference>
<evidence type="ECO:0000256" key="1">
    <source>
        <dbReference type="SAM" id="SignalP"/>
    </source>
</evidence>
<feature type="signal peptide" evidence="1">
    <location>
        <begin position="1"/>
        <end position="21"/>
    </location>
</feature>
<evidence type="ECO:0000313" key="3">
    <source>
        <dbReference type="Proteomes" id="UP000663882"/>
    </source>
</evidence>
<dbReference type="SUPFAM" id="SSF55486">
    <property type="entry name" value="Metalloproteases ('zincins'), catalytic domain"/>
    <property type="match status" value="1"/>
</dbReference>
<dbReference type="AlphaFoldDB" id="A0A815IZ12"/>
<comment type="caution">
    <text evidence="2">The sequence shown here is derived from an EMBL/GenBank/DDBJ whole genome shotgun (WGS) entry which is preliminary data.</text>
</comment>
<organism evidence="2 3">
    <name type="scientific">Rotaria sordida</name>
    <dbReference type="NCBI Taxonomy" id="392033"/>
    <lineage>
        <taxon>Eukaryota</taxon>
        <taxon>Metazoa</taxon>
        <taxon>Spiralia</taxon>
        <taxon>Gnathifera</taxon>
        <taxon>Rotifera</taxon>
        <taxon>Eurotatoria</taxon>
        <taxon>Bdelloidea</taxon>
        <taxon>Philodinida</taxon>
        <taxon>Philodinidae</taxon>
        <taxon>Rotaria</taxon>
    </lineage>
</organism>
<dbReference type="OrthoDB" id="74460at2759"/>
<sequence>MRCPYTLYLCTFIAIVNSASAAQILKSQNFGSVQPNQVSFNINFTNTKNAKLQSISVYYDRYVHGLEFTYTDNTVNSVGYKLGTKSTVSLVNKEIRIFRVKSGAWIDSIQFCFSATDCTQHFGSTGGGEIVEFNLNNLTNQNYKIVALSGAYIEKYTADWTVNTLNILSVSYQLIDSTPKYCTISLTNMKDNEIFNHKTVIFNGDIITNDWQNTIRNIHVNNANSVNYANKIDTQWPVNIFNQFKGLIKLENGTNKITITYDETLNQGAKCSLTINLVYKEDLTVEPVHLVMVVAKDSQLVYDTEPGEVNNLESAKWKYRTMAWLWQAFTDDQIYKRNSNSGHRCFRLDETELINGEYYPKIHVLQTDMTTAQIQAEKSDLFGMCKNVVLNNPTKFIKPQNLPLQFTCLFLDSHYIPNEDRVAGHAALGSGWNSDYNWGIFGSHLLYSHPQNLTEMKNKFNDIRPVNKKYTSNDGGNYRARVCNVGIGAFLHELGHSFSLHHNYGVMHRGFDNFNRAFYSVELSTNNVWTSLRTNVDDQYASWSKVDAEIMLPHHLFRLKNDPIIDMVDKNIQLFTTSSNSFILYANVVILKNGRMVELGKIFSEVNNGLITADVFKTQRFGPVYENQVEFNVDFTVNNNARLLTIGVYYDNYVHGLEFTYTDNTVRFFGYKIGNKGSFSLVNKELRVLRVQSGAWIDALQFCFSATDCTQQFGGTISGQWSAEFNLDIIGSSQFYKVSGLNGAFIEKYNPDWTVNTMSSITVLYKKV</sequence>
<gene>
    <name evidence="2" type="ORF">RFH988_LOCUS33399</name>
</gene>